<dbReference type="InterPro" id="IPR004358">
    <property type="entry name" value="Sig_transdc_His_kin-like_C"/>
</dbReference>
<dbReference type="Pfam" id="PF02518">
    <property type="entry name" value="HATPase_c"/>
    <property type="match status" value="1"/>
</dbReference>
<dbReference type="InterPro" id="IPR003661">
    <property type="entry name" value="HisK_dim/P_dom"/>
</dbReference>
<feature type="domain" description="Histidine kinase" evidence="6">
    <location>
        <begin position="585"/>
        <end position="864"/>
    </location>
</feature>
<dbReference type="InterPro" id="IPR003594">
    <property type="entry name" value="HATPase_dom"/>
</dbReference>
<evidence type="ECO:0000313" key="9">
    <source>
        <dbReference type="Proteomes" id="UP001480595"/>
    </source>
</evidence>
<proteinExistence type="predicted"/>
<feature type="compositionally biased region" description="Low complexity" evidence="5">
    <location>
        <begin position="723"/>
        <end position="733"/>
    </location>
</feature>
<evidence type="ECO:0000313" key="8">
    <source>
        <dbReference type="EMBL" id="KAK8073478.1"/>
    </source>
</evidence>
<evidence type="ECO:0000256" key="1">
    <source>
        <dbReference type="ARBA" id="ARBA00022553"/>
    </source>
</evidence>
<dbReference type="CDD" id="cd17546">
    <property type="entry name" value="REC_hyHK_CKI1_RcsC-like"/>
    <property type="match status" value="1"/>
</dbReference>
<name>A0ABR1VQJ3_9PEZI</name>
<dbReference type="RefSeq" id="XP_066717953.1">
    <property type="nucleotide sequence ID" value="XM_066855786.1"/>
</dbReference>
<dbReference type="SUPFAM" id="SSF55781">
    <property type="entry name" value="GAF domain-like"/>
    <property type="match status" value="1"/>
</dbReference>
<dbReference type="CDD" id="cd00082">
    <property type="entry name" value="HisKA"/>
    <property type="match status" value="1"/>
</dbReference>
<feature type="compositionally biased region" description="Polar residues" evidence="5">
    <location>
        <begin position="376"/>
        <end position="387"/>
    </location>
</feature>
<evidence type="ECO:0000259" key="7">
    <source>
        <dbReference type="PROSITE" id="PS50110"/>
    </source>
</evidence>
<feature type="region of interest" description="Disordered" evidence="5">
    <location>
        <begin position="1052"/>
        <end position="1116"/>
    </location>
</feature>
<dbReference type="InterPro" id="IPR036890">
    <property type="entry name" value="HATPase_C_sf"/>
</dbReference>
<accession>A0ABR1VQJ3</accession>
<dbReference type="PANTHER" id="PTHR43719">
    <property type="entry name" value="TWO-COMPONENT HISTIDINE KINASE"/>
    <property type="match status" value="1"/>
</dbReference>
<feature type="region of interest" description="Disordered" evidence="5">
    <location>
        <begin position="1"/>
        <end position="23"/>
    </location>
</feature>
<dbReference type="SUPFAM" id="SSF47384">
    <property type="entry name" value="Homodimeric domain of signal transducing histidine kinase"/>
    <property type="match status" value="1"/>
</dbReference>
<dbReference type="Pfam" id="PF00072">
    <property type="entry name" value="Response_reg"/>
    <property type="match status" value="1"/>
</dbReference>
<sequence>MSNPAPDPDDTDSQPREPQRDREVQRYYQGWLSAQGSSLNVALNVDSLAAADLQGTGYKPKGSQDKALAAFAQLAVLRLNVRRAMVSLIDGSNQMVLAEATRSLFVEDNANNDLWLGSTILNRQDAICENTLCNTYTAHEPNDHNSTYTAAGLVVSDLSQDERFQTRPYVVSEPGIRFFAGVPILSRHGHKIGTYTVSDENPRHGLTMEEFRFMQGVAQAVMGHLEWAADRVDRFKGERIVRGLATFIEGASLPQNEPASTVQEDLSSDHPPLRPPQMSLGRGRRPLSRNNSSTASVNGYQSTQSGYDTTVSRNSDPQQQQQHAHKNGHSPPLPNQVRPDGMSRMFNRATEILRQATLADGVVLFDATPIHLNSQLTTSTQLPGSIESSDDDDAAQHQTTSESETLSMDTDDGEVSPSSRPCKILAYSLASEAARANIERGSAITLATLEKYYNLFPQGKSFSFTDEGAGISSEDESASDRERHGHPTTPDSHKSSRRYRKARMDHKEFLTKIPGAKAVVFVPLYDHAEDRLAGGCFLWTAMSGRMMNLDEDMSYLRAFGSSIISEIGRINTQKNEAAKTTFIASMSHELRSPLHGILGAAEFLIDTAIDSYQSGLITSISTCGKTLLDTLNHVLDYSKINKLGRVQMRKHAKQNKQINLSSDSSLESLNMTAVVDLAILVEEVVDAVTAGHTFKKLPNPGRNQKEYTASASQRNDLPVGTGSSPSSQEEVEPVSVLLDIDPKSSWLVQTQPGAIRRIIMNLLGNALKYTAAGFVLVSLRGQGSPDGTKTEAVIRVIDTGKGMSAEFQRDRLFIPFSQEDSFQPGTGLGLSIVKQIVDSLGGSIELKSQHHTGTEVDVRVKFKQAPKDAGKKADAAEVHDVADKTKEMSLVLLEGEMPAESHAVKLQTKKLNETLIDTCTNWFGMKVIPEDEAKPEKADMYMYCEPPSLQSLQKKFKEDQQTLGRNREIPVIIVCLDAQEAIKIAQNQCKALADLGKIVEVIPQPCGPKKLARVFQHCLRRSEEMANTKPLTNGNTTPLDGGVQMPLLQVESEDGEPNGQSEGGDDANDSNSATTQDRDTLLRQLSPPPLNPATPLLELLKGKSPSGHPNGESKVEGEIKVDSGNLHVLLVDDNKINLQLLVMFMRKCGFTYEEAINGQEALDKFKDACLPGPRTTSSDGASQHFDFVLMDISMPVMNGIEATRRIRDFERENNLPSTNVIALTGLASRDAQRDAKSAGIDIFLPKPVRFAELKKLLTAK</sequence>
<dbReference type="Gene3D" id="3.40.50.2300">
    <property type="match status" value="1"/>
</dbReference>
<dbReference type="Proteomes" id="UP001480595">
    <property type="component" value="Unassembled WGS sequence"/>
</dbReference>
<dbReference type="PRINTS" id="PR00344">
    <property type="entry name" value="BCTRLSENSOR"/>
</dbReference>
<evidence type="ECO:0000256" key="4">
    <source>
        <dbReference type="PROSITE-ProRule" id="PRU00169"/>
    </source>
</evidence>
<dbReference type="InterPro" id="IPR029016">
    <property type="entry name" value="GAF-like_dom_sf"/>
</dbReference>
<dbReference type="SMART" id="SM00448">
    <property type="entry name" value="REC"/>
    <property type="match status" value="1"/>
</dbReference>
<evidence type="ECO:0000259" key="6">
    <source>
        <dbReference type="PROSITE" id="PS50109"/>
    </source>
</evidence>
<evidence type="ECO:0008006" key="10">
    <source>
        <dbReference type="Google" id="ProtNLM"/>
    </source>
</evidence>
<keyword evidence="1 4" id="KW-0597">Phosphoprotein</keyword>
<dbReference type="Gene3D" id="3.30.565.10">
    <property type="entry name" value="Histidine kinase-like ATPase, C-terminal domain"/>
    <property type="match status" value="1"/>
</dbReference>
<evidence type="ECO:0000256" key="2">
    <source>
        <dbReference type="ARBA" id="ARBA00022679"/>
    </source>
</evidence>
<dbReference type="GeneID" id="92088849"/>
<feature type="compositionally biased region" description="Polar residues" evidence="5">
    <location>
        <begin position="288"/>
        <end position="322"/>
    </location>
</feature>
<organism evidence="8 9">
    <name type="scientific">Apiospora phragmitis</name>
    <dbReference type="NCBI Taxonomy" id="2905665"/>
    <lineage>
        <taxon>Eukaryota</taxon>
        <taxon>Fungi</taxon>
        <taxon>Dikarya</taxon>
        <taxon>Ascomycota</taxon>
        <taxon>Pezizomycotina</taxon>
        <taxon>Sordariomycetes</taxon>
        <taxon>Xylariomycetidae</taxon>
        <taxon>Amphisphaeriales</taxon>
        <taxon>Apiosporaceae</taxon>
        <taxon>Apiospora</taxon>
    </lineage>
</organism>
<feature type="compositionally biased region" description="Polar residues" evidence="5">
    <location>
        <begin position="706"/>
        <end position="715"/>
    </location>
</feature>
<dbReference type="InterPro" id="IPR001789">
    <property type="entry name" value="Sig_transdc_resp-reg_receiver"/>
</dbReference>
<dbReference type="Gene3D" id="3.30.450.40">
    <property type="match status" value="1"/>
</dbReference>
<feature type="modified residue" description="4-aspartylphosphate" evidence="4">
    <location>
        <position position="1191"/>
    </location>
</feature>
<comment type="caution">
    <text evidence="8">The sequence shown here is derived from an EMBL/GenBank/DDBJ whole genome shotgun (WGS) entry which is preliminary data.</text>
</comment>
<dbReference type="InterPro" id="IPR050956">
    <property type="entry name" value="2C_system_His_kinase"/>
</dbReference>
<dbReference type="InterPro" id="IPR011006">
    <property type="entry name" value="CheY-like_superfamily"/>
</dbReference>
<feature type="region of interest" description="Disordered" evidence="5">
    <location>
        <begin position="376"/>
        <end position="419"/>
    </location>
</feature>
<dbReference type="InterPro" id="IPR003018">
    <property type="entry name" value="GAF"/>
</dbReference>
<dbReference type="PROSITE" id="PS50109">
    <property type="entry name" value="HIS_KIN"/>
    <property type="match status" value="1"/>
</dbReference>
<dbReference type="SMART" id="SM00387">
    <property type="entry name" value="HATPase_c"/>
    <property type="match status" value="1"/>
</dbReference>
<evidence type="ECO:0000256" key="3">
    <source>
        <dbReference type="ARBA" id="ARBA00022777"/>
    </source>
</evidence>
<dbReference type="PANTHER" id="PTHR43719:SF11">
    <property type="entry name" value="HISTIDINE KINASE_RESPONSE REGULATOR, PUTATIVE-RELATED"/>
    <property type="match status" value="1"/>
</dbReference>
<keyword evidence="9" id="KW-1185">Reference proteome</keyword>
<feature type="region of interest" description="Disordered" evidence="5">
    <location>
        <begin position="466"/>
        <end position="500"/>
    </location>
</feature>
<feature type="compositionally biased region" description="Polar residues" evidence="5">
    <location>
        <begin position="253"/>
        <end position="265"/>
    </location>
</feature>
<feature type="compositionally biased region" description="Basic and acidic residues" evidence="5">
    <location>
        <begin position="13"/>
        <end position="23"/>
    </location>
</feature>
<protein>
    <recommendedName>
        <fullName evidence="10">Histidine kinase</fullName>
    </recommendedName>
</protein>
<dbReference type="SUPFAM" id="SSF55874">
    <property type="entry name" value="ATPase domain of HSP90 chaperone/DNA topoisomerase II/histidine kinase"/>
    <property type="match status" value="1"/>
</dbReference>
<feature type="region of interest" description="Disordered" evidence="5">
    <location>
        <begin position="693"/>
        <end position="733"/>
    </location>
</feature>
<feature type="region of interest" description="Disordered" evidence="5">
    <location>
        <begin position="252"/>
        <end position="341"/>
    </location>
</feature>
<keyword evidence="3" id="KW-0418">Kinase</keyword>
<dbReference type="SMART" id="SM00388">
    <property type="entry name" value="HisKA"/>
    <property type="match status" value="1"/>
</dbReference>
<keyword evidence="2" id="KW-0808">Transferase</keyword>
<dbReference type="EMBL" id="JAQQWL010000005">
    <property type="protein sequence ID" value="KAK8073478.1"/>
    <property type="molecule type" value="Genomic_DNA"/>
</dbReference>
<evidence type="ECO:0000256" key="5">
    <source>
        <dbReference type="SAM" id="MobiDB-lite"/>
    </source>
</evidence>
<dbReference type="Pfam" id="PF01590">
    <property type="entry name" value="GAF"/>
    <property type="match status" value="1"/>
</dbReference>
<dbReference type="SUPFAM" id="SSF52172">
    <property type="entry name" value="CheY-like"/>
    <property type="match status" value="1"/>
</dbReference>
<gene>
    <name evidence="8" type="ORF">PG994_004377</name>
</gene>
<dbReference type="InterPro" id="IPR036097">
    <property type="entry name" value="HisK_dim/P_sf"/>
</dbReference>
<feature type="compositionally biased region" description="Polar residues" evidence="5">
    <location>
        <begin position="396"/>
        <end position="408"/>
    </location>
</feature>
<dbReference type="Pfam" id="PF00512">
    <property type="entry name" value="HisKA"/>
    <property type="match status" value="1"/>
</dbReference>
<reference evidence="8 9" key="1">
    <citation type="submission" date="2023-01" db="EMBL/GenBank/DDBJ databases">
        <title>Analysis of 21 Apiospora genomes using comparative genomics revels a genus with tremendous synthesis potential of carbohydrate active enzymes and secondary metabolites.</title>
        <authorList>
            <person name="Sorensen T."/>
        </authorList>
    </citation>
    <scope>NUCLEOTIDE SEQUENCE [LARGE SCALE GENOMIC DNA]</scope>
    <source>
        <strain evidence="8 9">CBS 135458</strain>
    </source>
</reference>
<dbReference type="InterPro" id="IPR005467">
    <property type="entry name" value="His_kinase_dom"/>
</dbReference>
<dbReference type="PROSITE" id="PS50110">
    <property type="entry name" value="RESPONSE_REGULATORY"/>
    <property type="match status" value="1"/>
</dbReference>
<feature type="domain" description="Response regulatory" evidence="7">
    <location>
        <begin position="1127"/>
        <end position="1260"/>
    </location>
</feature>
<dbReference type="Gene3D" id="1.10.287.130">
    <property type="match status" value="1"/>
</dbReference>